<proteinExistence type="predicted"/>
<evidence type="ECO:0000256" key="1">
    <source>
        <dbReference type="SAM" id="Phobius"/>
    </source>
</evidence>
<keyword evidence="3" id="KW-1185">Reference proteome</keyword>
<organism evidence="2 3">
    <name type="scientific">Cryphonectria parasitica (strain ATCC 38755 / EP155)</name>
    <dbReference type="NCBI Taxonomy" id="660469"/>
    <lineage>
        <taxon>Eukaryota</taxon>
        <taxon>Fungi</taxon>
        <taxon>Dikarya</taxon>
        <taxon>Ascomycota</taxon>
        <taxon>Pezizomycotina</taxon>
        <taxon>Sordariomycetes</taxon>
        <taxon>Sordariomycetidae</taxon>
        <taxon>Diaporthales</taxon>
        <taxon>Cryphonectriaceae</taxon>
        <taxon>Cryphonectria-Endothia species complex</taxon>
        <taxon>Cryphonectria</taxon>
    </lineage>
</organism>
<gene>
    <name evidence="2" type="ORF">M406DRAFT_333461</name>
</gene>
<dbReference type="AlphaFoldDB" id="A0A9P4XUT7"/>
<dbReference type="Proteomes" id="UP000803844">
    <property type="component" value="Unassembled WGS sequence"/>
</dbReference>
<evidence type="ECO:0000313" key="3">
    <source>
        <dbReference type="Proteomes" id="UP000803844"/>
    </source>
</evidence>
<feature type="transmembrane region" description="Helical" evidence="1">
    <location>
        <begin position="305"/>
        <end position="328"/>
    </location>
</feature>
<accession>A0A9P4XUT7</accession>
<feature type="transmembrane region" description="Helical" evidence="1">
    <location>
        <begin position="392"/>
        <end position="414"/>
    </location>
</feature>
<dbReference type="EMBL" id="MU032351">
    <property type="protein sequence ID" value="KAF3761398.1"/>
    <property type="molecule type" value="Genomic_DNA"/>
</dbReference>
<keyword evidence="1" id="KW-1133">Transmembrane helix</keyword>
<name>A0A9P4XUT7_CRYP1</name>
<dbReference type="RefSeq" id="XP_040772377.1">
    <property type="nucleotide sequence ID" value="XM_040920847.1"/>
</dbReference>
<evidence type="ECO:0000313" key="2">
    <source>
        <dbReference type="EMBL" id="KAF3761398.1"/>
    </source>
</evidence>
<reference evidence="2" key="1">
    <citation type="journal article" date="2020" name="Phytopathology">
        <title>Genome sequence of the chestnut blight fungus Cryphonectria parasitica EP155: A fundamental resource for an archetypical invasive plant pathogen.</title>
        <authorList>
            <person name="Crouch J.A."/>
            <person name="Dawe A."/>
            <person name="Aerts A."/>
            <person name="Barry K."/>
            <person name="Churchill A.C.L."/>
            <person name="Grimwood J."/>
            <person name="Hillman B."/>
            <person name="Milgroom M.G."/>
            <person name="Pangilinan J."/>
            <person name="Smith M."/>
            <person name="Salamov A."/>
            <person name="Schmutz J."/>
            <person name="Yadav J."/>
            <person name="Grigoriev I.V."/>
            <person name="Nuss D."/>
        </authorList>
    </citation>
    <scope>NUCLEOTIDE SEQUENCE</scope>
    <source>
        <strain evidence="2">EP155</strain>
    </source>
</reference>
<comment type="caution">
    <text evidence="2">The sequence shown here is derived from an EMBL/GenBank/DDBJ whole genome shotgun (WGS) entry which is preliminary data.</text>
</comment>
<keyword evidence="1" id="KW-0812">Transmembrane</keyword>
<keyword evidence="1" id="KW-0472">Membrane</keyword>
<sequence>MSYGLNLSWEAPPVSLIQFTACQPVSAFVSYIYTGVASNASASPYATVPTETAIEFMQAIVPDNWTVPNEAEAMLWYMSLAEGDYDYNFTQASDFALESCNATICPYLNWDGDADLSGIGMMISYYMAAVFVTVYYIVLAPEVCHALGGPSLSLPWRKKYNKFVAGFEESIQGFLDAMLLFTISMLVAAITRYGSVIMNPDKTYSLFNLLDCVFLSTFSIFPGFVLQSLSHELRRRRIRLFLWFLVLVFAITVDVLYNMEFLSIFTDINHLEKFASKEIEKVQAIWLIDCQSLSLLNALQVVLKVGHVFMIFNCSWWVYYVVASLGGRNYRHVFERREKFWRVWELVRLWLRLGNGLLCLGIMWTFLGLFTVYRHDVSVKSGGTDGDNEWTFGQVLALVTWIPVGIDLSVVYIYGAKEGLAGKMSRKYKVITRSQQDLVKDGVKYEQSPTEDKDRINEHLFENNRWPKPLEKSESWLDA</sequence>
<dbReference type="GeneID" id="63837976"/>
<feature type="transmembrane region" description="Helical" evidence="1">
    <location>
        <begin position="173"/>
        <end position="194"/>
    </location>
</feature>
<dbReference type="OrthoDB" id="4582561at2759"/>
<feature type="transmembrane region" description="Helical" evidence="1">
    <location>
        <begin position="206"/>
        <end position="226"/>
    </location>
</feature>
<feature type="transmembrane region" description="Helical" evidence="1">
    <location>
        <begin position="125"/>
        <end position="152"/>
    </location>
</feature>
<feature type="transmembrane region" description="Helical" evidence="1">
    <location>
        <begin position="349"/>
        <end position="372"/>
    </location>
</feature>
<feature type="transmembrane region" description="Helical" evidence="1">
    <location>
        <begin position="238"/>
        <end position="257"/>
    </location>
</feature>
<protein>
    <submittedName>
        <fullName evidence="2">Uncharacterized protein</fullName>
    </submittedName>
</protein>